<dbReference type="InterPro" id="IPR017853">
    <property type="entry name" value="GH"/>
</dbReference>
<dbReference type="PANTHER" id="PTHR42715">
    <property type="entry name" value="BETA-GLUCOSIDASE"/>
    <property type="match status" value="1"/>
</dbReference>
<dbReference type="EMBL" id="SMLA01000014">
    <property type="protein sequence ID" value="TDD88965.1"/>
    <property type="molecule type" value="Genomic_DNA"/>
</dbReference>
<name>A0A4R5BSD4_9PSEU</name>
<evidence type="ECO:0000313" key="7">
    <source>
        <dbReference type="Proteomes" id="UP000294723"/>
    </source>
</evidence>
<dbReference type="Pfam" id="PF01915">
    <property type="entry name" value="Glyco_hydro_3_C"/>
    <property type="match status" value="1"/>
</dbReference>
<dbReference type="InterPro" id="IPR036962">
    <property type="entry name" value="Glyco_hydro_3_N_sf"/>
</dbReference>
<feature type="domain" description="Fibronectin type III-like" evidence="5">
    <location>
        <begin position="669"/>
        <end position="738"/>
    </location>
</feature>
<keyword evidence="2 6" id="KW-0378">Hydrolase</keyword>
<dbReference type="Pfam" id="PF00933">
    <property type="entry name" value="Glyco_hydro_3"/>
    <property type="match status" value="1"/>
</dbReference>
<dbReference type="FunFam" id="3.20.20.300:FF:000011">
    <property type="entry name" value="Glycosyl hydrolase"/>
    <property type="match status" value="1"/>
</dbReference>
<dbReference type="FunFam" id="2.60.40.10:FF:000495">
    <property type="entry name" value="Periplasmic beta-glucosidase"/>
    <property type="match status" value="1"/>
</dbReference>
<dbReference type="InterPro" id="IPR001764">
    <property type="entry name" value="Glyco_hydro_3_N"/>
</dbReference>
<comment type="caution">
    <text evidence="6">The sequence shown here is derived from an EMBL/GenBank/DDBJ whole genome shotgun (WGS) entry which is preliminary data.</text>
</comment>
<dbReference type="AlphaFoldDB" id="A0A4R5BSD4"/>
<dbReference type="Pfam" id="PF14310">
    <property type="entry name" value="Fn3-like"/>
    <property type="match status" value="1"/>
</dbReference>
<evidence type="ECO:0000259" key="5">
    <source>
        <dbReference type="SMART" id="SM01217"/>
    </source>
</evidence>
<dbReference type="RefSeq" id="WP_132683046.1">
    <property type="nucleotide sequence ID" value="NZ_SMLA01000014.1"/>
</dbReference>
<dbReference type="SMART" id="SM01217">
    <property type="entry name" value="Fn3_like"/>
    <property type="match status" value="1"/>
</dbReference>
<sequence length="770" mass="81146">MPQSRSTEDRQPYRDPALPVEERVADLVARMTLEEKLNQLVGMWIYVSGAEERVAPHQEDFADDTPPWDEMIKNGLGQLTRVFGSAPIEPADGAAALTRLQREITGSSRFGIPAVAHEECLAGFTAWGATAYPVPLSWGASFDPDLVGEMAASIGADMRSVGVHQGLAPVLDVVRDLRWGRVEETIGEDPHLIGVVGAAYVAGLESSGIVATLKHFAGYSASRAGRNLAPVSMGPREFADVVLPPFEMALRLGGARSVMHSYTDVDGMPSAADEALLTDLLRDELGFTGTVVADYFGVSFLHKLHGVADGPGTAGAAALRAGVDVELPNARCYVEPLAHLVRSGEVDEALVDRALTRVLDQKVELGLLDPDWSPEVAQPREFDSARNRDLARRLAEESVVLVANDGTLPVREPGRVALVGPLADDPFALLGCYSFPAHIGVSYPDWPHGIDLPTFRDEIARIATHVDHVEGCDLPEGGADLDAARAAAADADLCVAVVGDRAGLFGRGTSGEGCDAADLRLPGDQEALVEQLLETGTPVVLVVSSGRPYALGRFADRAAAVVQVFFPGEAGAAALADVLTGEVNPSGRLPVSIPATPGGNPGTYLTAPLGAASEVSSLDPTALFPFGHGLSYTTFAYSDLAISAGEVATDGSVDISCSVTNTGDRDGDEVVQLYLRDPVAQVTRPVRQLTGFKRVSVPAGESRTVSFHLHADRTAYTGARGKRIVDPGLIEVHVGGDSAHAPLSGEFRLVGEVREVGADRVLNTPVTVTS</sequence>
<dbReference type="PANTHER" id="PTHR42715:SF10">
    <property type="entry name" value="BETA-GLUCOSIDASE"/>
    <property type="match status" value="1"/>
</dbReference>
<evidence type="ECO:0000313" key="6">
    <source>
        <dbReference type="EMBL" id="TDD88965.1"/>
    </source>
</evidence>
<dbReference type="SUPFAM" id="SSF52279">
    <property type="entry name" value="Beta-D-glucan exohydrolase, C-terminal domain"/>
    <property type="match status" value="1"/>
</dbReference>
<proteinExistence type="inferred from homology"/>
<dbReference type="GO" id="GO:0008422">
    <property type="term" value="F:beta-glucosidase activity"/>
    <property type="evidence" value="ECO:0007669"/>
    <property type="project" value="UniProtKB-ARBA"/>
</dbReference>
<dbReference type="GO" id="GO:0005975">
    <property type="term" value="P:carbohydrate metabolic process"/>
    <property type="evidence" value="ECO:0007669"/>
    <property type="project" value="InterPro"/>
</dbReference>
<gene>
    <name evidence="6" type="ORF">E1202_12205</name>
</gene>
<dbReference type="Gene3D" id="2.60.40.10">
    <property type="entry name" value="Immunoglobulins"/>
    <property type="match status" value="1"/>
</dbReference>
<dbReference type="InterPro" id="IPR002772">
    <property type="entry name" value="Glyco_hydro_3_C"/>
</dbReference>
<dbReference type="Gene3D" id="3.20.20.300">
    <property type="entry name" value="Glycoside hydrolase, family 3, N-terminal domain"/>
    <property type="match status" value="1"/>
</dbReference>
<dbReference type="InterPro" id="IPR013783">
    <property type="entry name" value="Ig-like_fold"/>
</dbReference>
<dbReference type="InterPro" id="IPR026891">
    <property type="entry name" value="Fn3-like"/>
</dbReference>
<dbReference type="InterPro" id="IPR050288">
    <property type="entry name" value="Cellulose_deg_GH3"/>
</dbReference>
<dbReference type="Proteomes" id="UP000294723">
    <property type="component" value="Unassembled WGS sequence"/>
</dbReference>
<protein>
    <recommendedName>
        <fullName evidence="4">Exo-alpha-(1-&gt;6)-L-arabinopyranosidase</fullName>
    </recommendedName>
</protein>
<comment type="similarity">
    <text evidence="1">Belongs to the glycosyl hydrolase 3 family.</text>
</comment>
<dbReference type="InterPro" id="IPR036881">
    <property type="entry name" value="Glyco_hydro_3_C_sf"/>
</dbReference>
<dbReference type="SUPFAM" id="SSF51445">
    <property type="entry name" value="(Trans)glycosidases"/>
    <property type="match status" value="1"/>
</dbReference>
<organism evidence="6 7">
    <name type="scientific">Saccharopolyspora karakumensis</name>
    <dbReference type="NCBI Taxonomy" id="2530386"/>
    <lineage>
        <taxon>Bacteria</taxon>
        <taxon>Bacillati</taxon>
        <taxon>Actinomycetota</taxon>
        <taxon>Actinomycetes</taxon>
        <taxon>Pseudonocardiales</taxon>
        <taxon>Pseudonocardiaceae</taxon>
        <taxon>Saccharopolyspora</taxon>
    </lineage>
</organism>
<reference evidence="6 7" key="1">
    <citation type="submission" date="2019-03" db="EMBL/GenBank/DDBJ databases">
        <title>Draft genome sequences of novel Actinobacteria.</title>
        <authorList>
            <person name="Sahin N."/>
            <person name="Ay H."/>
            <person name="Saygin H."/>
        </authorList>
    </citation>
    <scope>NUCLEOTIDE SEQUENCE [LARGE SCALE GENOMIC DNA]</scope>
    <source>
        <strain evidence="6 7">5K548</strain>
    </source>
</reference>
<dbReference type="Gene3D" id="3.40.50.1700">
    <property type="entry name" value="Glycoside hydrolase family 3 C-terminal domain"/>
    <property type="match status" value="1"/>
</dbReference>
<evidence type="ECO:0000256" key="3">
    <source>
        <dbReference type="ARBA" id="ARBA00058905"/>
    </source>
</evidence>
<comment type="function">
    <text evidence="3">Catalyzes the hydrolysis of a non-reducing terminal alpha-L-arabinopyranosidic linkage in ginsenoside Rb2 (alpha-L-arabinopyranosyl-(1-&gt;6)-alpha-D-glucopyranosyl) to release alpha-D-glucopyranosyl (Rd). It is not able to hydrolyze alpha-L-arabinofuranosyl-(1-&gt;6)-alpha-D-glucopyranosyl (Rc).</text>
</comment>
<keyword evidence="7" id="KW-1185">Reference proteome</keyword>
<accession>A0A4R5BSD4</accession>
<dbReference type="PRINTS" id="PR00133">
    <property type="entry name" value="GLHYDRLASE3"/>
</dbReference>
<evidence type="ECO:0000256" key="4">
    <source>
        <dbReference type="ARBA" id="ARBA00074219"/>
    </source>
</evidence>
<evidence type="ECO:0000256" key="1">
    <source>
        <dbReference type="ARBA" id="ARBA00005336"/>
    </source>
</evidence>
<evidence type="ECO:0000256" key="2">
    <source>
        <dbReference type="ARBA" id="ARBA00022801"/>
    </source>
</evidence>